<protein>
    <submittedName>
        <fullName evidence="7">ABC transporter substrate-binding protein</fullName>
    </submittedName>
</protein>
<organism evidence="7">
    <name type="scientific">Thermorudis peleae</name>
    <dbReference type="NCBI Taxonomy" id="1382356"/>
    <lineage>
        <taxon>Bacteria</taxon>
        <taxon>Pseudomonadati</taxon>
        <taxon>Thermomicrobiota</taxon>
        <taxon>Thermomicrobia</taxon>
        <taxon>Thermomicrobia incertae sedis</taxon>
        <taxon>Thermorudis</taxon>
    </lineage>
</organism>
<evidence type="ECO:0000256" key="5">
    <source>
        <dbReference type="SAM" id="SignalP"/>
    </source>
</evidence>
<dbReference type="CDD" id="cd08514">
    <property type="entry name" value="PBP2_AppA_like"/>
    <property type="match status" value="1"/>
</dbReference>
<evidence type="ECO:0000313" key="7">
    <source>
        <dbReference type="EMBL" id="HEG91269.1"/>
    </source>
</evidence>
<dbReference type="Gene3D" id="3.10.105.10">
    <property type="entry name" value="Dipeptide-binding Protein, Domain 3"/>
    <property type="match status" value="1"/>
</dbReference>
<evidence type="ECO:0000256" key="4">
    <source>
        <dbReference type="SAM" id="MobiDB-lite"/>
    </source>
</evidence>
<dbReference type="PANTHER" id="PTHR30290:SF9">
    <property type="entry name" value="OLIGOPEPTIDE-BINDING PROTEIN APPA"/>
    <property type="match status" value="1"/>
</dbReference>
<dbReference type="InterPro" id="IPR000914">
    <property type="entry name" value="SBP_5_dom"/>
</dbReference>
<dbReference type="GO" id="GO:0015833">
    <property type="term" value="P:peptide transport"/>
    <property type="evidence" value="ECO:0007669"/>
    <property type="project" value="TreeGrafter"/>
</dbReference>
<feature type="chain" id="PRO_5032983335" evidence="5">
    <location>
        <begin position="43"/>
        <end position="585"/>
    </location>
</feature>
<evidence type="ECO:0000256" key="3">
    <source>
        <dbReference type="ARBA" id="ARBA00022729"/>
    </source>
</evidence>
<dbReference type="PIRSF" id="PIRSF002741">
    <property type="entry name" value="MppA"/>
    <property type="match status" value="1"/>
</dbReference>
<dbReference type="EMBL" id="DSIY01000182">
    <property type="protein sequence ID" value="HEG91269.1"/>
    <property type="molecule type" value="Genomic_DNA"/>
</dbReference>
<comment type="similarity">
    <text evidence="1">Belongs to the bacterial solute-binding protein 5 family.</text>
</comment>
<dbReference type="AlphaFoldDB" id="A0A831X0E8"/>
<dbReference type="GO" id="GO:0043190">
    <property type="term" value="C:ATP-binding cassette (ABC) transporter complex"/>
    <property type="evidence" value="ECO:0007669"/>
    <property type="project" value="InterPro"/>
</dbReference>
<dbReference type="Pfam" id="PF00496">
    <property type="entry name" value="SBP_bac_5"/>
    <property type="match status" value="1"/>
</dbReference>
<dbReference type="GO" id="GO:1904680">
    <property type="term" value="F:peptide transmembrane transporter activity"/>
    <property type="evidence" value="ECO:0007669"/>
    <property type="project" value="TreeGrafter"/>
</dbReference>
<dbReference type="PANTHER" id="PTHR30290">
    <property type="entry name" value="PERIPLASMIC BINDING COMPONENT OF ABC TRANSPORTER"/>
    <property type="match status" value="1"/>
</dbReference>
<keyword evidence="2" id="KW-0813">Transport</keyword>
<reference evidence="7" key="1">
    <citation type="journal article" date="2020" name="mSystems">
        <title>Genome- and Community-Level Interaction Insights into Carbon Utilization and Element Cycling Functions of Hydrothermarchaeota in Hydrothermal Sediment.</title>
        <authorList>
            <person name="Zhou Z."/>
            <person name="Liu Y."/>
            <person name="Xu W."/>
            <person name="Pan J."/>
            <person name="Luo Z.H."/>
            <person name="Li M."/>
        </authorList>
    </citation>
    <scope>NUCLEOTIDE SEQUENCE [LARGE SCALE GENOMIC DNA]</scope>
    <source>
        <strain evidence="7">SpSt-210</strain>
    </source>
</reference>
<dbReference type="InterPro" id="IPR039424">
    <property type="entry name" value="SBP_5"/>
</dbReference>
<evidence type="ECO:0000259" key="6">
    <source>
        <dbReference type="Pfam" id="PF00496"/>
    </source>
</evidence>
<gene>
    <name evidence="7" type="ORF">ENP34_07495</name>
</gene>
<name>A0A831X0E8_9BACT</name>
<dbReference type="Gene3D" id="3.90.76.10">
    <property type="entry name" value="Dipeptide-binding Protein, Domain 1"/>
    <property type="match status" value="1"/>
</dbReference>
<evidence type="ECO:0000256" key="1">
    <source>
        <dbReference type="ARBA" id="ARBA00005695"/>
    </source>
</evidence>
<comment type="caution">
    <text evidence="7">The sequence shown here is derived from an EMBL/GenBank/DDBJ whole genome shotgun (WGS) entry which is preliminary data.</text>
</comment>
<dbReference type="Gene3D" id="3.40.190.10">
    <property type="entry name" value="Periplasmic binding protein-like II"/>
    <property type="match status" value="1"/>
</dbReference>
<dbReference type="InterPro" id="IPR030678">
    <property type="entry name" value="Peptide/Ni-bd"/>
</dbReference>
<dbReference type="SUPFAM" id="SSF53850">
    <property type="entry name" value="Periplasmic binding protein-like II"/>
    <property type="match status" value="1"/>
</dbReference>
<feature type="signal peptide" evidence="5">
    <location>
        <begin position="1"/>
        <end position="42"/>
    </location>
</feature>
<evidence type="ECO:0000256" key="2">
    <source>
        <dbReference type="ARBA" id="ARBA00022448"/>
    </source>
</evidence>
<feature type="domain" description="Solute-binding protein family 5" evidence="6">
    <location>
        <begin position="137"/>
        <end position="493"/>
    </location>
</feature>
<feature type="region of interest" description="Disordered" evidence="4">
    <location>
        <begin position="46"/>
        <end position="89"/>
    </location>
</feature>
<sequence length="585" mass="65209">MGESVDRVLQQLRSAGVRVSRRELLQLAMFSSAALVSGAALAACGGGEEGGASTPSGATGAQPSPTAAAATTPAQQPAATPTTSAGQPRRGGVWRMALHANPTAYPITIPGALADLLVNKTIYNCLTQYQLKDNQIEVVPDLAESWEANDDLTEYTFTLKQGVKWHDGQPFTAEDVKFTFDAILNPNVNAALRGPVSSIDRVEVVDEYTVRFVLKRPFAPFPVMLGYNQAIVPKHLLEGKDLNQPTEFIANPVGTGPFKFKEFVQGSHLEVVANPDYFDGAPYLDGIVFKVIPDGNARVAQVRAGEVDFAVIEPPQVDALQGAENVEIREAPQVNYYFFAVNHSVPRLQDVRVRRALSHAIDKQAIVERVLRGYGQVATGPINPLLGDYYNPDVTTYEYDMEKAAALLEEAGWTKGPDGILTNASGERFTILFNGPKGFPVMEQVITYAQQQYQKLGIEVTLDIVDWPIHLEKYRNLQYDLLMEWWITPPDPDLYDHYHSESAQNRWAYKNPQLDELLVQARSEPDRAKRVQLYHEMQKLIADDLPVIYLYYPRELQAMNTRTKDLPLIGYRDALTWMEKVWLEE</sequence>
<keyword evidence="3 5" id="KW-0732">Signal</keyword>
<dbReference type="GO" id="GO:0030288">
    <property type="term" value="C:outer membrane-bounded periplasmic space"/>
    <property type="evidence" value="ECO:0007669"/>
    <property type="project" value="UniProtKB-ARBA"/>
</dbReference>
<feature type="compositionally biased region" description="Low complexity" evidence="4">
    <location>
        <begin position="51"/>
        <end position="88"/>
    </location>
</feature>
<proteinExistence type="inferred from homology"/>
<accession>A0A831X0E8</accession>